<dbReference type="GO" id="GO:0005829">
    <property type="term" value="C:cytosol"/>
    <property type="evidence" value="ECO:0007669"/>
    <property type="project" value="TreeGrafter"/>
</dbReference>
<accession>A0A1I7PHT5</accession>
<dbReference type="PRINTS" id="PR00103">
    <property type="entry name" value="CAMPKINASE"/>
</dbReference>
<dbReference type="CDD" id="cd00038">
    <property type="entry name" value="CAP_ED"/>
    <property type="match status" value="1"/>
</dbReference>
<dbReference type="PANTHER" id="PTHR24567:SF68">
    <property type="entry name" value="DNA-BINDING TRANSCRIPTIONAL DUAL REGULATOR CRP"/>
    <property type="match status" value="1"/>
</dbReference>
<keyword evidence="2" id="KW-0406">Ion transport</keyword>
<dbReference type="RefSeq" id="WP_157772103.1">
    <property type="nucleotide sequence ID" value="NZ_CP016094.1"/>
</dbReference>
<proteinExistence type="predicted"/>
<evidence type="ECO:0000259" key="1">
    <source>
        <dbReference type="PROSITE" id="PS50042"/>
    </source>
</evidence>
<gene>
    <name evidence="2" type="ORF">Verru16b_00222</name>
</gene>
<dbReference type="PANTHER" id="PTHR24567">
    <property type="entry name" value="CRP FAMILY TRANSCRIPTIONAL REGULATORY PROTEIN"/>
    <property type="match status" value="1"/>
</dbReference>
<dbReference type="InterPro" id="IPR050397">
    <property type="entry name" value="Env_Response_Regulators"/>
</dbReference>
<keyword evidence="2" id="KW-0813">Transport</keyword>
<evidence type="ECO:0000313" key="2">
    <source>
        <dbReference type="EMBL" id="AOS43179.1"/>
    </source>
</evidence>
<dbReference type="PROSITE" id="PS00888">
    <property type="entry name" value="CNMP_BINDING_1"/>
    <property type="match status" value="1"/>
</dbReference>
<dbReference type="SMART" id="SM00100">
    <property type="entry name" value="cNMP"/>
    <property type="match status" value="1"/>
</dbReference>
<dbReference type="STRING" id="1838286.Verru16b_00222"/>
<name>A0A1I7PHT5_9BACT</name>
<dbReference type="InterPro" id="IPR000595">
    <property type="entry name" value="cNMP-bd_dom"/>
</dbReference>
<sequence>MTASLDNFIHRLPVMAGLDEDALRFLGTLAGAEAHAAGAVIVREGERGDRVYFIQAGRVRVTKQPAGGAAVVLAEFGPGDFFGEMSLVESMERSASVVAVEPTQVFTLKAMDFYQLYRTRPDQYGIVMLNIARDLARRLRRLDEDFCQRGA</sequence>
<dbReference type="InterPro" id="IPR018488">
    <property type="entry name" value="cNMP-bd_CS"/>
</dbReference>
<dbReference type="InterPro" id="IPR018490">
    <property type="entry name" value="cNMP-bd_dom_sf"/>
</dbReference>
<dbReference type="GO" id="GO:0003700">
    <property type="term" value="F:DNA-binding transcription factor activity"/>
    <property type="evidence" value="ECO:0007669"/>
    <property type="project" value="TreeGrafter"/>
</dbReference>
<dbReference type="KEGG" id="obg:Verru16b_00222"/>
<dbReference type="EMBL" id="CP016094">
    <property type="protein sequence ID" value="AOS43179.1"/>
    <property type="molecule type" value="Genomic_DNA"/>
</dbReference>
<reference evidence="2 3" key="1">
    <citation type="submission" date="2016-06" db="EMBL/GenBank/DDBJ databases">
        <title>Three novel species with peptidoglycan cell walls form the new genus Lacunisphaera gen. nov. in the family Opitutaceae of the verrucomicrobial subdivision 4.</title>
        <authorList>
            <person name="Rast P."/>
            <person name="Gloeckner I."/>
            <person name="Jogler M."/>
            <person name="Boedeker C."/>
            <person name="Jeske O."/>
            <person name="Wiegand S."/>
            <person name="Reinhardt R."/>
            <person name="Schumann P."/>
            <person name="Rohde M."/>
            <person name="Spring S."/>
            <person name="Gloeckner F.O."/>
            <person name="Jogler C."/>
        </authorList>
    </citation>
    <scope>NUCLEOTIDE SEQUENCE [LARGE SCALE GENOMIC DNA]</scope>
    <source>
        <strain evidence="2 3">IG16b</strain>
    </source>
</reference>
<dbReference type="OrthoDB" id="3525895at2"/>
<evidence type="ECO:0000313" key="3">
    <source>
        <dbReference type="Proteomes" id="UP000095228"/>
    </source>
</evidence>
<dbReference type="InterPro" id="IPR014710">
    <property type="entry name" value="RmlC-like_jellyroll"/>
</dbReference>
<feature type="domain" description="Cyclic nucleotide-binding" evidence="1">
    <location>
        <begin position="14"/>
        <end position="116"/>
    </location>
</feature>
<keyword evidence="3" id="KW-1185">Reference proteome</keyword>
<dbReference type="SUPFAM" id="SSF51206">
    <property type="entry name" value="cAMP-binding domain-like"/>
    <property type="match status" value="1"/>
</dbReference>
<dbReference type="AlphaFoldDB" id="A0A1I7PHT5"/>
<keyword evidence="2" id="KW-0407">Ion channel</keyword>
<organism evidence="2 3">
    <name type="scientific">Lacunisphaera limnophila</name>
    <dbReference type="NCBI Taxonomy" id="1838286"/>
    <lineage>
        <taxon>Bacteria</taxon>
        <taxon>Pseudomonadati</taxon>
        <taxon>Verrucomicrobiota</taxon>
        <taxon>Opitutia</taxon>
        <taxon>Opitutales</taxon>
        <taxon>Opitutaceae</taxon>
        <taxon>Lacunisphaera</taxon>
    </lineage>
</organism>
<protein>
    <submittedName>
        <fullName evidence="2">Cyclic nucleotide-gated potassium channel</fullName>
    </submittedName>
</protein>
<dbReference type="PROSITE" id="PS50042">
    <property type="entry name" value="CNMP_BINDING_3"/>
    <property type="match status" value="1"/>
</dbReference>
<dbReference type="Pfam" id="PF00027">
    <property type="entry name" value="cNMP_binding"/>
    <property type="match status" value="1"/>
</dbReference>
<dbReference type="Proteomes" id="UP000095228">
    <property type="component" value="Chromosome"/>
</dbReference>
<dbReference type="GO" id="GO:0034220">
    <property type="term" value="P:monoatomic ion transmembrane transport"/>
    <property type="evidence" value="ECO:0007669"/>
    <property type="project" value="UniProtKB-KW"/>
</dbReference>
<dbReference type="PROSITE" id="PS00889">
    <property type="entry name" value="CNMP_BINDING_2"/>
    <property type="match status" value="1"/>
</dbReference>
<dbReference type="Gene3D" id="2.60.120.10">
    <property type="entry name" value="Jelly Rolls"/>
    <property type="match status" value="1"/>
</dbReference>